<proteinExistence type="predicted"/>
<dbReference type="InterPro" id="IPR051783">
    <property type="entry name" value="NAD(P)-dependent_oxidoreduct"/>
</dbReference>
<accession>A0ABP8KI48</accession>
<keyword evidence="3" id="KW-1185">Reference proteome</keyword>
<evidence type="ECO:0000259" key="1">
    <source>
        <dbReference type="Pfam" id="PF01370"/>
    </source>
</evidence>
<dbReference type="EMBL" id="BAABHB010000004">
    <property type="protein sequence ID" value="GAA4406949.1"/>
    <property type="molecule type" value="Genomic_DNA"/>
</dbReference>
<gene>
    <name evidence="2" type="ORF">GCM10023187_27010</name>
</gene>
<name>A0ABP8KI48_9BACT</name>
<dbReference type="InterPro" id="IPR001509">
    <property type="entry name" value="Epimerase_deHydtase"/>
</dbReference>
<dbReference type="PANTHER" id="PTHR48079">
    <property type="entry name" value="PROTEIN YEEZ"/>
    <property type="match status" value="1"/>
</dbReference>
<organism evidence="2 3">
    <name type="scientific">Nibrella viscosa</name>
    <dbReference type="NCBI Taxonomy" id="1084524"/>
    <lineage>
        <taxon>Bacteria</taxon>
        <taxon>Pseudomonadati</taxon>
        <taxon>Bacteroidota</taxon>
        <taxon>Cytophagia</taxon>
        <taxon>Cytophagales</taxon>
        <taxon>Spirosomataceae</taxon>
        <taxon>Nibrella</taxon>
    </lineage>
</organism>
<dbReference type="PANTHER" id="PTHR48079:SF6">
    <property type="entry name" value="NAD(P)-BINDING DOMAIN-CONTAINING PROTEIN-RELATED"/>
    <property type="match status" value="1"/>
</dbReference>
<dbReference type="SUPFAM" id="SSF51735">
    <property type="entry name" value="NAD(P)-binding Rossmann-fold domains"/>
    <property type="match status" value="1"/>
</dbReference>
<dbReference type="Pfam" id="PF01370">
    <property type="entry name" value="Epimerase"/>
    <property type="match status" value="1"/>
</dbReference>
<dbReference type="InterPro" id="IPR036291">
    <property type="entry name" value="NAD(P)-bd_dom_sf"/>
</dbReference>
<sequence length="329" mass="36206">MPTVLLTGANGFLGSHLARELLTRGYAVRAFVRPGSNRSTLNRLPLTFAQGDIRQPAEVEAAARQCDYIIHAAALAQVNPARSQLSWDVNLSGTENVLYAAHKARAQRLVYVGTANVFGFGSQAQPGNEETPYKGYPYGLDYIDSKYAASQLVTKTSRQWGLPVVSVHPTFMLGPLDARPTSNAMLLELYRGRVPGYTGGGKNYVHVRDVAVATVNALSQGRTGEHYILGNENLSYQEAFRLMAEVMQVKPPRFQIPDWPALTYGHLCDLIARITGKPALINSAMMKVAIDGHYFSVDKARQELDLPATPIRLAIQEAIDWFIKQGYVN</sequence>
<comment type="caution">
    <text evidence="2">The sequence shown here is derived from an EMBL/GenBank/DDBJ whole genome shotgun (WGS) entry which is preliminary data.</text>
</comment>
<evidence type="ECO:0000313" key="2">
    <source>
        <dbReference type="EMBL" id="GAA4406949.1"/>
    </source>
</evidence>
<dbReference type="Gene3D" id="3.40.50.720">
    <property type="entry name" value="NAD(P)-binding Rossmann-like Domain"/>
    <property type="match status" value="1"/>
</dbReference>
<reference evidence="3" key="1">
    <citation type="journal article" date="2019" name="Int. J. Syst. Evol. Microbiol.">
        <title>The Global Catalogue of Microorganisms (GCM) 10K type strain sequencing project: providing services to taxonomists for standard genome sequencing and annotation.</title>
        <authorList>
            <consortium name="The Broad Institute Genomics Platform"/>
            <consortium name="The Broad Institute Genome Sequencing Center for Infectious Disease"/>
            <person name="Wu L."/>
            <person name="Ma J."/>
        </authorList>
    </citation>
    <scope>NUCLEOTIDE SEQUENCE [LARGE SCALE GENOMIC DNA]</scope>
    <source>
        <strain evidence="3">JCM 17925</strain>
    </source>
</reference>
<protein>
    <submittedName>
        <fullName evidence="2">NAD-dependent epimerase/dehydratase family protein</fullName>
    </submittedName>
</protein>
<evidence type="ECO:0000313" key="3">
    <source>
        <dbReference type="Proteomes" id="UP001500936"/>
    </source>
</evidence>
<feature type="domain" description="NAD-dependent epimerase/dehydratase" evidence="1">
    <location>
        <begin position="4"/>
        <end position="230"/>
    </location>
</feature>
<dbReference type="Proteomes" id="UP001500936">
    <property type="component" value="Unassembled WGS sequence"/>
</dbReference>
<dbReference type="RefSeq" id="WP_345267942.1">
    <property type="nucleotide sequence ID" value="NZ_BAABHB010000004.1"/>
</dbReference>